<comment type="caution">
    <text evidence="2">The sequence shown here is derived from an EMBL/GenBank/DDBJ whole genome shotgun (WGS) entry which is preliminary data.</text>
</comment>
<organism evidence="2 3">
    <name type="scientific">Cymbomonas tetramitiformis</name>
    <dbReference type="NCBI Taxonomy" id="36881"/>
    <lineage>
        <taxon>Eukaryota</taxon>
        <taxon>Viridiplantae</taxon>
        <taxon>Chlorophyta</taxon>
        <taxon>Pyramimonadophyceae</taxon>
        <taxon>Pyramimonadales</taxon>
        <taxon>Pyramimonadaceae</taxon>
        <taxon>Cymbomonas</taxon>
    </lineage>
</organism>
<feature type="region of interest" description="Disordered" evidence="1">
    <location>
        <begin position="210"/>
        <end position="234"/>
    </location>
</feature>
<dbReference type="EMBL" id="LGRX02019726">
    <property type="protein sequence ID" value="KAK3258217.1"/>
    <property type="molecule type" value="Genomic_DNA"/>
</dbReference>
<keyword evidence="3" id="KW-1185">Reference proteome</keyword>
<accession>A0AAE0FE88</accession>
<gene>
    <name evidence="2" type="ORF">CYMTET_32730</name>
</gene>
<dbReference type="Proteomes" id="UP001190700">
    <property type="component" value="Unassembled WGS sequence"/>
</dbReference>
<sequence length="330" mass="37443">MLRVFHTFKRSAGIAYVKYALQARKRRERNCMGCRAFPNVFDSTFPWNLIRILGFHLCIYCTLVAAAAERASEAPATMSAGECKLPVEMLPSELQCGRGVDLRRLEQCMAKVAVCRASRKDTWPATAFESWGGKQPGGILYLPPLEARSNMGLAYLGIAKAASTSVRTYLRGLGLPFKRKRGGEKRAHMQMAEQRLRDGDVVTTRTLKSLDAGRRRRRRSTHNWHNHTANPSLRPGVRSEIRKRMGGVLKNQTVSATNFSWSDREHRFVFTVFADPVQRLVKGFTQKFPRPLLNKCSRLLRQRRAARQAKNTTLISISREESDIFESEVS</sequence>
<name>A0AAE0FE88_9CHLO</name>
<dbReference type="AlphaFoldDB" id="A0AAE0FE88"/>
<evidence type="ECO:0000256" key="1">
    <source>
        <dbReference type="SAM" id="MobiDB-lite"/>
    </source>
</evidence>
<reference evidence="2 3" key="1">
    <citation type="journal article" date="2015" name="Genome Biol. Evol.">
        <title>Comparative Genomics of a Bacterivorous Green Alga Reveals Evolutionary Causalities and Consequences of Phago-Mixotrophic Mode of Nutrition.</title>
        <authorList>
            <person name="Burns J.A."/>
            <person name="Paasch A."/>
            <person name="Narechania A."/>
            <person name="Kim E."/>
        </authorList>
    </citation>
    <scope>NUCLEOTIDE SEQUENCE [LARGE SCALE GENOMIC DNA]</scope>
    <source>
        <strain evidence="2 3">PLY_AMNH</strain>
    </source>
</reference>
<protein>
    <submittedName>
        <fullName evidence="2">Uncharacterized protein</fullName>
    </submittedName>
</protein>
<evidence type="ECO:0000313" key="2">
    <source>
        <dbReference type="EMBL" id="KAK3258217.1"/>
    </source>
</evidence>
<feature type="compositionally biased region" description="Basic residues" evidence="1">
    <location>
        <begin position="214"/>
        <end position="225"/>
    </location>
</feature>
<proteinExistence type="predicted"/>
<evidence type="ECO:0000313" key="3">
    <source>
        <dbReference type="Proteomes" id="UP001190700"/>
    </source>
</evidence>